<dbReference type="InterPro" id="IPR001537">
    <property type="entry name" value="SpoU_MeTrfase"/>
</dbReference>
<keyword evidence="2" id="KW-0808">Transferase</keyword>
<dbReference type="GO" id="GO:0006396">
    <property type="term" value="P:RNA processing"/>
    <property type="evidence" value="ECO:0007669"/>
    <property type="project" value="InterPro"/>
</dbReference>
<dbReference type="CDD" id="cd18095">
    <property type="entry name" value="SpoU-like_rRNA-MTase"/>
    <property type="match status" value="1"/>
</dbReference>
<evidence type="ECO:0000259" key="3">
    <source>
        <dbReference type="Pfam" id="PF00588"/>
    </source>
</evidence>
<protein>
    <submittedName>
        <fullName evidence="4">Unannotated protein</fullName>
    </submittedName>
</protein>
<dbReference type="InterPro" id="IPR051259">
    <property type="entry name" value="rRNA_Methyltransferase"/>
</dbReference>
<dbReference type="EMBL" id="CAFBRX010000273">
    <property type="protein sequence ID" value="CAB5138245.1"/>
    <property type="molecule type" value="Genomic_DNA"/>
</dbReference>
<dbReference type="InterPro" id="IPR029064">
    <property type="entry name" value="Ribosomal_eL30-like_sf"/>
</dbReference>
<sequence>MSQQNEDMSIETIEITDSEDPRLADYVGLSDPEIRRRAEDNDFFISEGVEVVRRLVTSEMRLRSILLSPNRVDIMIPALANVTCPIYVAERRVISGVVGFDMHRGVVGSAFRPNPLSLDEILSHPPLYGPRHRLAILQGLGDHENLGAIARSARAFHIDAIVIDPTCADPYYRRTVRVSMGEILFIPVVRMDIETAMAVIRRKSGTVVALTPNPQTPSILDFQINNPGPLGLIFGAEGPGLPEETLTSADVQLHIPIALDVDSLNVGHAAAVAFALTTPKQNI</sequence>
<dbReference type="PANTHER" id="PTHR43191:SF12">
    <property type="entry name" value="RRNA METHYLASE"/>
    <property type="match status" value="1"/>
</dbReference>
<evidence type="ECO:0000313" key="4">
    <source>
        <dbReference type="EMBL" id="CAB5138245.1"/>
    </source>
</evidence>
<evidence type="ECO:0000256" key="1">
    <source>
        <dbReference type="ARBA" id="ARBA00022603"/>
    </source>
</evidence>
<dbReference type="SUPFAM" id="SSF55315">
    <property type="entry name" value="L30e-like"/>
    <property type="match status" value="1"/>
</dbReference>
<dbReference type="SUPFAM" id="SSF75217">
    <property type="entry name" value="alpha/beta knot"/>
    <property type="match status" value="1"/>
</dbReference>
<accession>A0A6J7W0D6</accession>
<dbReference type="PANTHER" id="PTHR43191">
    <property type="entry name" value="RRNA METHYLTRANSFERASE 3"/>
    <property type="match status" value="1"/>
</dbReference>
<proteinExistence type="predicted"/>
<reference evidence="4" key="1">
    <citation type="submission" date="2020-05" db="EMBL/GenBank/DDBJ databases">
        <authorList>
            <person name="Chiriac C."/>
            <person name="Salcher M."/>
            <person name="Ghai R."/>
            <person name="Kavagutti S V."/>
        </authorList>
    </citation>
    <scope>NUCLEOTIDE SEQUENCE</scope>
</reference>
<dbReference type="InterPro" id="IPR029026">
    <property type="entry name" value="tRNA_m1G_MTases_N"/>
</dbReference>
<dbReference type="GO" id="GO:0008173">
    <property type="term" value="F:RNA methyltransferase activity"/>
    <property type="evidence" value="ECO:0007669"/>
    <property type="project" value="InterPro"/>
</dbReference>
<gene>
    <name evidence="4" type="ORF">UFOPK4422_01754</name>
</gene>
<feature type="domain" description="tRNA/rRNA methyltransferase SpoU type" evidence="3">
    <location>
        <begin position="136"/>
        <end position="274"/>
    </location>
</feature>
<dbReference type="GO" id="GO:0032259">
    <property type="term" value="P:methylation"/>
    <property type="evidence" value="ECO:0007669"/>
    <property type="project" value="UniProtKB-KW"/>
</dbReference>
<name>A0A6J7W0D6_9ZZZZ</name>
<evidence type="ECO:0000256" key="2">
    <source>
        <dbReference type="ARBA" id="ARBA00022679"/>
    </source>
</evidence>
<organism evidence="4">
    <name type="scientific">freshwater metagenome</name>
    <dbReference type="NCBI Taxonomy" id="449393"/>
    <lineage>
        <taxon>unclassified sequences</taxon>
        <taxon>metagenomes</taxon>
        <taxon>ecological metagenomes</taxon>
    </lineage>
</organism>
<dbReference type="GO" id="GO:0003723">
    <property type="term" value="F:RNA binding"/>
    <property type="evidence" value="ECO:0007669"/>
    <property type="project" value="InterPro"/>
</dbReference>
<dbReference type="Pfam" id="PF00588">
    <property type="entry name" value="SpoU_methylase"/>
    <property type="match status" value="1"/>
</dbReference>
<dbReference type="AlphaFoldDB" id="A0A6J7W0D6"/>
<keyword evidence="1" id="KW-0489">Methyltransferase</keyword>
<dbReference type="Gene3D" id="3.40.1280.10">
    <property type="match status" value="1"/>
</dbReference>
<dbReference type="InterPro" id="IPR029028">
    <property type="entry name" value="Alpha/beta_knot_MTases"/>
</dbReference>